<dbReference type="Proteomes" id="UP001469553">
    <property type="component" value="Unassembled WGS sequence"/>
</dbReference>
<evidence type="ECO:0000313" key="1">
    <source>
        <dbReference type="EMBL" id="MEQ2279394.1"/>
    </source>
</evidence>
<proteinExistence type="predicted"/>
<keyword evidence="2" id="KW-1185">Reference proteome</keyword>
<evidence type="ECO:0000313" key="2">
    <source>
        <dbReference type="Proteomes" id="UP001469553"/>
    </source>
</evidence>
<comment type="caution">
    <text evidence="1">The sequence shown here is derived from an EMBL/GenBank/DDBJ whole genome shotgun (WGS) entry which is preliminary data.</text>
</comment>
<dbReference type="EMBL" id="JAHRIP010000490">
    <property type="protein sequence ID" value="MEQ2279394.1"/>
    <property type="molecule type" value="Genomic_DNA"/>
</dbReference>
<reference evidence="1 2" key="1">
    <citation type="submission" date="2021-06" db="EMBL/GenBank/DDBJ databases">
        <authorList>
            <person name="Palmer J.M."/>
        </authorList>
    </citation>
    <scope>NUCLEOTIDE SEQUENCE [LARGE SCALE GENOMIC DNA]</scope>
    <source>
        <strain evidence="1 2">AS_MEX2019</strain>
        <tissue evidence="1">Muscle</tissue>
    </source>
</reference>
<gene>
    <name evidence="1" type="ORF">AMECASPLE_008957</name>
</gene>
<protein>
    <submittedName>
        <fullName evidence="1">Uncharacterized protein</fullName>
    </submittedName>
</protein>
<name>A0ABV0XD76_9TELE</name>
<accession>A0ABV0XD76</accession>
<organism evidence="1 2">
    <name type="scientific">Ameca splendens</name>
    <dbReference type="NCBI Taxonomy" id="208324"/>
    <lineage>
        <taxon>Eukaryota</taxon>
        <taxon>Metazoa</taxon>
        <taxon>Chordata</taxon>
        <taxon>Craniata</taxon>
        <taxon>Vertebrata</taxon>
        <taxon>Euteleostomi</taxon>
        <taxon>Actinopterygii</taxon>
        <taxon>Neopterygii</taxon>
        <taxon>Teleostei</taxon>
        <taxon>Neoteleostei</taxon>
        <taxon>Acanthomorphata</taxon>
        <taxon>Ovalentaria</taxon>
        <taxon>Atherinomorphae</taxon>
        <taxon>Cyprinodontiformes</taxon>
        <taxon>Goodeidae</taxon>
        <taxon>Ameca</taxon>
    </lineage>
</organism>
<sequence length="156" mass="17267">MPHPASCLTSVALELDPISVHGFTPQPSHWFIRPEPAWVSSLPGIIVKRTTSALCLPATASAYSPEGIPTSDCWLLPHKLSGSLPLLDSEPHSQTEKMVTDVYKTDSRERHQISQTSHCSLSQQTKQNYHSFVLSFHAIPQRFHNAGCTCFRAQCS</sequence>